<evidence type="ECO:0000256" key="7">
    <source>
        <dbReference type="ARBA" id="ARBA00022806"/>
    </source>
</evidence>
<comment type="catalytic activity">
    <reaction evidence="11">
        <text>ATP + H2O = ADP + phosphate + H(+)</text>
        <dbReference type="Rhea" id="RHEA:13065"/>
        <dbReference type="ChEBI" id="CHEBI:15377"/>
        <dbReference type="ChEBI" id="CHEBI:15378"/>
        <dbReference type="ChEBI" id="CHEBI:30616"/>
        <dbReference type="ChEBI" id="CHEBI:43474"/>
        <dbReference type="ChEBI" id="CHEBI:456216"/>
        <dbReference type="EC" id="3.6.4.13"/>
    </reaction>
</comment>
<evidence type="ECO:0000256" key="9">
    <source>
        <dbReference type="ARBA" id="ARBA00022946"/>
    </source>
</evidence>
<evidence type="ECO:0000256" key="1">
    <source>
        <dbReference type="ARBA" id="ARBA00001936"/>
    </source>
</evidence>
<dbReference type="Gene3D" id="1.20.272.40">
    <property type="match status" value="1"/>
</dbReference>
<feature type="region of interest" description="Disordered" evidence="12">
    <location>
        <begin position="670"/>
        <end position="715"/>
    </location>
</feature>
<dbReference type="GO" id="GO:0000965">
    <property type="term" value="P:mitochondrial RNA 3'-end processing"/>
    <property type="evidence" value="ECO:0007669"/>
    <property type="project" value="TreeGrafter"/>
</dbReference>
<dbReference type="FunFam" id="3.40.50.300:FF:000269">
    <property type="entry name" value="ATP-dependent RNA helicase SUPV3L1, mitochondrial"/>
    <property type="match status" value="1"/>
</dbReference>
<dbReference type="Pfam" id="PF12513">
    <property type="entry name" value="SUV3_C"/>
    <property type="match status" value="1"/>
</dbReference>
<dbReference type="Gene3D" id="1.20.58.1080">
    <property type="match status" value="1"/>
</dbReference>
<dbReference type="CDD" id="cd18805">
    <property type="entry name" value="SF2_C_suv3"/>
    <property type="match status" value="1"/>
</dbReference>
<dbReference type="InterPro" id="IPR022192">
    <property type="entry name" value="SUV3_C"/>
</dbReference>
<gene>
    <name evidence="15" type="ORF">CCR75_008696</name>
</gene>
<dbReference type="GO" id="GO:0005524">
    <property type="term" value="F:ATP binding"/>
    <property type="evidence" value="ECO:0007669"/>
    <property type="project" value="UniProtKB-KW"/>
</dbReference>
<evidence type="ECO:0000256" key="2">
    <source>
        <dbReference type="ARBA" id="ARBA00001946"/>
    </source>
</evidence>
<reference evidence="15 16" key="1">
    <citation type="journal article" date="2021" name="Genome Biol.">
        <title>AFLAP: assembly-free linkage analysis pipeline using k-mers from genome sequencing data.</title>
        <authorList>
            <person name="Fletcher K."/>
            <person name="Zhang L."/>
            <person name="Gil J."/>
            <person name="Han R."/>
            <person name="Cavanaugh K."/>
            <person name="Michelmore R."/>
        </authorList>
    </citation>
    <scope>NUCLEOTIDE SEQUENCE [LARGE SCALE GENOMIC DNA]</scope>
    <source>
        <strain evidence="15 16">SF5</strain>
    </source>
</reference>
<dbReference type="Pfam" id="PF22527">
    <property type="entry name" value="DEXQc_Suv3"/>
    <property type="match status" value="1"/>
</dbReference>
<accession>A0A976IF23</accession>
<keyword evidence="16" id="KW-1185">Reference proteome</keyword>
<keyword evidence="7" id="KW-0347">Helicase</keyword>
<dbReference type="OrthoDB" id="6692397at2759"/>
<proteinExistence type="predicted"/>
<evidence type="ECO:0000256" key="6">
    <source>
        <dbReference type="ARBA" id="ARBA00022801"/>
    </source>
</evidence>
<comment type="cofactor">
    <cofactor evidence="1">
        <name>Mn(2+)</name>
        <dbReference type="ChEBI" id="CHEBI:29035"/>
    </cofactor>
</comment>
<dbReference type="GO" id="GO:0016787">
    <property type="term" value="F:hydrolase activity"/>
    <property type="evidence" value="ECO:0007669"/>
    <property type="project" value="UniProtKB-KW"/>
</dbReference>
<evidence type="ECO:0000256" key="10">
    <source>
        <dbReference type="ARBA" id="ARBA00023128"/>
    </source>
</evidence>
<dbReference type="RefSeq" id="XP_067818965.1">
    <property type="nucleotide sequence ID" value="XM_067966746.1"/>
</dbReference>
<keyword evidence="5" id="KW-0547">Nucleotide-binding</keyword>
<keyword evidence="8" id="KW-0067">ATP-binding</keyword>
<evidence type="ECO:0000256" key="4">
    <source>
        <dbReference type="ARBA" id="ARBA00012552"/>
    </source>
</evidence>
<dbReference type="PANTHER" id="PTHR12131:SF1">
    <property type="entry name" value="ATP-DEPENDENT RNA HELICASE SUPV3L1, MITOCHONDRIAL-RELATED"/>
    <property type="match status" value="1"/>
</dbReference>
<dbReference type="FunFam" id="3.40.50.300:FF:000957">
    <property type="entry name" value="ATP-dependent RNA helicase SUV3L, mitochondrial"/>
    <property type="match status" value="1"/>
</dbReference>
<dbReference type="EC" id="3.6.4.13" evidence="4"/>
<comment type="cofactor">
    <cofactor evidence="2">
        <name>Mg(2+)</name>
        <dbReference type="ChEBI" id="CHEBI:18420"/>
    </cofactor>
</comment>
<dbReference type="InterPro" id="IPR027417">
    <property type="entry name" value="P-loop_NTPase"/>
</dbReference>
<dbReference type="GeneID" id="94352417"/>
<keyword evidence="9" id="KW-0809">Transit peptide</keyword>
<dbReference type="Gene3D" id="3.40.50.300">
    <property type="entry name" value="P-loop containing nucleotide triphosphate hydrolases"/>
    <property type="match status" value="2"/>
</dbReference>
<dbReference type="InterPro" id="IPR001650">
    <property type="entry name" value="Helicase_C-like"/>
</dbReference>
<sequence>MLVRRCARPLSKAVQRSTVSTRHWYPSQHLVLSSVASRPTTYRFTCPFKDTNVPLHVPLCRQFSSTPNIKWPSEIAKRIHRRMRHFPRNSQAKELIMEAGMNAAEWAMASSSFRKSFLKEPFQYFENQAELESFGRVLDDKTRHSSFIFYPYFVDYAKAQNYVPTDPEKTKALSLQQLTDLRLPHQMYPFATAMKRKIIYHAGPTNSGKTYQALARLKQAGPHGGIYCGPLRLLALEIYERLNADGLYTSLVTGQEKKIVPYATHISCTVEMAQITKTWDVAVLDEIQLIGDLQRGWAWTRAFFGLQAHEIHVCGSSEAVELIQKFAATTGDEFEVRTYTRRSPLIVASSHLPSYSSVRRGDCVVAFSRREIFRIKREIEVQTGQKCCIIYGQLPPETRSHQAQLFNARTNDYNILVASDAVGMGLNLNIRRVVFSTVQKYSGPHGGMVDIPSALVKQIAGRAGRFTSDYDVGEVTCLSETDLRYVQDSYDHVPSNLTSAGLFPTSDQMVEFAKQLPMITDLADLVDKYVMLARLDGAYFMCNSHDMKDAASVLRDTNLTLSDRFTFCMSPVGLRNPLARRVFLEYARAHSLQQRVKLDIYLPKVAPRTAEALGEIEIKAKIIDLYLWLSFRFDKTFVENRLALELKARVLELVEEGLVNTTYDREERKTRWASGVENGRNTRWQQDQKGRWKQQEGRGKQETRKASDEGGAMGKRMKTWFARVFGKEGQV</sequence>
<dbReference type="InterPro" id="IPR041082">
    <property type="entry name" value="Suv3_C_1"/>
</dbReference>
<dbReference type="InterPro" id="IPR014001">
    <property type="entry name" value="Helicase_ATP-bd"/>
</dbReference>
<organism evidence="15 16">
    <name type="scientific">Bremia lactucae</name>
    <name type="common">Lettuce downy mildew</name>
    <dbReference type="NCBI Taxonomy" id="4779"/>
    <lineage>
        <taxon>Eukaryota</taxon>
        <taxon>Sar</taxon>
        <taxon>Stramenopiles</taxon>
        <taxon>Oomycota</taxon>
        <taxon>Peronosporomycetes</taxon>
        <taxon>Peronosporales</taxon>
        <taxon>Peronosporaceae</taxon>
        <taxon>Bremia</taxon>
    </lineage>
</organism>
<dbReference type="AlphaFoldDB" id="A0A976IF23"/>
<protein>
    <recommendedName>
        <fullName evidence="4">RNA helicase</fullName>
        <ecNumber evidence="4">3.6.4.13</ecNumber>
    </recommendedName>
</protein>
<dbReference type="InterPro" id="IPR055206">
    <property type="entry name" value="DEXQc_SUV3"/>
</dbReference>
<dbReference type="InterPro" id="IPR050699">
    <property type="entry name" value="RNA-DNA_Helicase"/>
</dbReference>
<evidence type="ECO:0000256" key="5">
    <source>
        <dbReference type="ARBA" id="ARBA00022741"/>
    </source>
</evidence>
<dbReference type="PROSITE" id="PS51194">
    <property type="entry name" value="HELICASE_CTER"/>
    <property type="match status" value="1"/>
</dbReference>
<dbReference type="Pfam" id="PF18147">
    <property type="entry name" value="Suv3_C_1"/>
    <property type="match status" value="1"/>
</dbReference>
<evidence type="ECO:0000256" key="3">
    <source>
        <dbReference type="ARBA" id="ARBA00004305"/>
    </source>
</evidence>
<dbReference type="GO" id="GO:0045025">
    <property type="term" value="C:mitochondrial degradosome"/>
    <property type="evidence" value="ECO:0007669"/>
    <property type="project" value="TreeGrafter"/>
</dbReference>
<name>A0A976IF23_BRELC</name>
<comment type="subcellular location">
    <subcellularLocation>
        <location evidence="3">Mitochondrion matrix</location>
    </subcellularLocation>
</comment>
<evidence type="ECO:0000259" key="13">
    <source>
        <dbReference type="PROSITE" id="PS51192"/>
    </source>
</evidence>
<dbReference type="PROSITE" id="PS51192">
    <property type="entry name" value="HELICASE_ATP_BIND_1"/>
    <property type="match status" value="1"/>
</dbReference>
<feature type="compositionally biased region" description="Basic and acidic residues" evidence="12">
    <location>
        <begin position="686"/>
        <end position="708"/>
    </location>
</feature>
<evidence type="ECO:0000256" key="8">
    <source>
        <dbReference type="ARBA" id="ARBA00022840"/>
    </source>
</evidence>
<dbReference type="CDD" id="cd17913">
    <property type="entry name" value="DEXQc_Suv3"/>
    <property type="match status" value="1"/>
</dbReference>
<dbReference type="SMART" id="SM00487">
    <property type="entry name" value="DEXDc"/>
    <property type="match status" value="1"/>
</dbReference>
<evidence type="ECO:0000256" key="11">
    <source>
        <dbReference type="ARBA" id="ARBA00047984"/>
    </source>
</evidence>
<evidence type="ECO:0000313" key="16">
    <source>
        <dbReference type="Proteomes" id="UP000294530"/>
    </source>
</evidence>
<feature type="domain" description="Helicase C-terminal" evidence="14">
    <location>
        <begin position="321"/>
        <end position="511"/>
    </location>
</feature>
<dbReference type="PANTHER" id="PTHR12131">
    <property type="entry name" value="ATP-DEPENDENT RNA AND DNA HELICASE"/>
    <property type="match status" value="1"/>
</dbReference>
<dbReference type="Pfam" id="PF00271">
    <property type="entry name" value="Helicase_C"/>
    <property type="match status" value="1"/>
</dbReference>
<comment type="caution">
    <text evidence="15">The sequence shown here is derived from an EMBL/GenBank/DDBJ whole genome shotgun (WGS) entry which is preliminary data.</text>
</comment>
<dbReference type="GO" id="GO:0003724">
    <property type="term" value="F:RNA helicase activity"/>
    <property type="evidence" value="ECO:0007669"/>
    <property type="project" value="UniProtKB-EC"/>
</dbReference>
<dbReference type="Proteomes" id="UP000294530">
    <property type="component" value="Unassembled WGS sequence"/>
</dbReference>
<keyword evidence="10" id="KW-0496">Mitochondrion</keyword>
<feature type="domain" description="Helicase ATP-binding" evidence="13">
    <location>
        <begin position="190"/>
        <end position="308"/>
    </location>
</feature>
<evidence type="ECO:0000256" key="12">
    <source>
        <dbReference type="SAM" id="MobiDB-lite"/>
    </source>
</evidence>
<dbReference type="KEGG" id="blac:94352417"/>
<dbReference type="InterPro" id="IPR044774">
    <property type="entry name" value="Suv3_DEXQc"/>
</dbReference>
<keyword evidence="6" id="KW-0378">Hydrolase</keyword>
<dbReference type="EMBL" id="SHOA02000005">
    <property type="protein sequence ID" value="TDH69466.1"/>
    <property type="molecule type" value="Genomic_DNA"/>
</dbReference>
<evidence type="ECO:0000259" key="14">
    <source>
        <dbReference type="PROSITE" id="PS51194"/>
    </source>
</evidence>
<evidence type="ECO:0000313" key="15">
    <source>
        <dbReference type="EMBL" id="TDH69466.1"/>
    </source>
</evidence>
<dbReference type="SMART" id="SM00490">
    <property type="entry name" value="HELICc"/>
    <property type="match status" value="1"/>
</dbReference>
<dbReference type="SUPFAM" id="SSF52540">
    <property type="entry name" value="P-loop containing nucleoside triphosphate hydrolases"/>
    <property type="match status" value="1"/>
</dbReference>
<dbReference type="GO" id="GO:0005759">
    <property type="term" value="C:mitochondrial matrix"/>
    <property type="evidence" value="ECO:0007669"/>
    <property type="project" value="UniProtKB-SubCell"/>
</dbReference>